<dbReference type="SUPFAM" id="SSF52283">
    <property type="entry name" value="Formate/glycerate dehydrogenase catalytic domain-like"/>
    <property type="match status" value="1"/>
</dbReference>
<protein>
    <recommendedName>
        <fullName evidence="1">Alanine dehydrogenase/pyridine nucleotide transhydrogenase N-terminal domain-containing protein</fullName>
    </recommendedName>
</protein>
<gene>
    <name evidence="2" type="ORF">METZ01_LOCUS501180</name>
</gene>
<dbReference type="EMBL" id="UINC01220420">
    <property type="protein sequence ID" value="SVE48326.1"/>
    <property type="molecule type" value="Genomic_DNA"/>
</dbReference>
<dbReference type="Pfam" id="PF05222">
    <property type="entry name" value="AlaDh_PNT_N"/>
    <property type="match status" value="1"/>
</dbReference>
<evidence type="ECO:0000313" key="2">
    <source>
        <dbReference type="EMBL" id="SVE48326.1"/>
    </source>
</evidence>
<feature type="non-terminal residue" evidence="2">
    <location>
        <position position="42"/>
    </location>
</feature>
<evidence type="ECO:0000259" key="1">
    <source>
        <dbReference type="Pfam" id="PF05222"/>
    </source>
</evidence>
<name>A0A383DUX1_9ZZZZ</name>
<reference evidence="2" key="1">
    <citation type="submission" date="2018-05" db="EMBL/GenBank/DDBJ databases">
        <authorList>
            <person name="Lanie J.A."/>
            <person name="Ng W.-L."/>
            <person name="Kazmierczak K.M."/>
            <person name="Andrzejewski T.M."/>
            <person name="Davidsen T.M."/>
            <person name="Wayne K.J."/>
            <person name="Tettelin H."/>
            <person name="Glass J.I."/>
            <person name="Rusch D."/>
            <person name="Podicherti R."/>
            <person name="Tsui H.-C.T."/>
            <person name="Winkler M.E."/>
        </authorList>
    </citation>
    <scope>NUCLEOTIDE SEQUENCE</scope>
</reference>
<sequence>MIATILKEIQENEPRVAATPSTVKELTKAGLTVQLESGAGDR</sequence>
<dbReference type="AlphaFoldDB" id="A0A383DUX1"/>
<proteinExistence type="predicted"/>
<dbReference type="Gene3D" id="3.40.50.720">
    <property type="entry name" value="NAD(P)-binding Rossmann-like Domain"/>
    <property type="match status" value="1"/>
</dbReference>
<feature type="domain" description="Alanine dehydrogenase/pyridine nucleotide transhydrogenase N-terminal" evidence="1">
    <location>
        <begin position="5"/>
        <end position="41"/>
    </location>
</feature>
<dbReference type="InterPro" id="IPR007886">
    <property type="entry name" value="AlaDH/PNT_N"/>
</dbReference>
<organism evidence="2">
    <name type="scientific">marine metagenome</name>
    <dbReference type="NCBI Taxonomy" id="408172"/>
    <lineage>
        <taxon>unclassified sequences</taxon>
        <taxon>metagenomes</taxon>
        <taxon>ecological metagenomes</taxon>
    </lineage>
</organism>
<accession>A0A383DUX1</accession>